<dbReference type="InterPro" id="IPR027056">
    <property type="entry name" value="Gluconate_2DH_su3"/>
</dbReference>
<dbReference type="Pfam" id="PF13618">
    <property type="entry name" value="Gluconate_2-dh3"/>
    <property type="match status" value="1"/>
</dbReference>
<feature type="compositionally biased region" description="Basic and acidic residues" evidence="1">
    <location>
        <begin position="137"/>
        <end position="152"/>
    </location>
</feature>
<gene>
    <name evidence="2" type="ORF">CPT03_15280</name>
</gene>
<keyword evidence="3" id="KW-1185">Reference proteome</keyword>
<dbReference type="Proteomes" id="UP000223749">
    <property type="component" value="Chromosome"/>
</dbReference>
<organism evidence="2 3">
    <name type="scientific">Pedobacter ginsengisoli</name>
    <dbReference type="NCBI Taxonomy" id="363852"/>
    <lineage>
        <taxon>Bacteria</taxon>
        <taxon>Pseudomonadati</taxon>
        <taxon>Bacteroidota</taxon>
        <taxon>Sphingobacteriia</taxon>
        <taxon>Sphingobacteriales</taxon>
        <taxon>Sphingobacteriaceae</taxon>
        <taxon>Pedobacter</taxon>
    </lineage>
</organism>
<evidence type="ECO:0000313" key="2">
    <source>
        <dbReference type="EMBL" id="ATP57728.1"/>
    </source>
</evidence>
<sequence length="220" mass="23965">MDRREAVRNMAFLMGGALSATTIGVFLDSCNSPSTKTSGNLFDDNQLKLITEVADIIIPTTSSPGAKAAGVGPFIALMVKDCYPEDAQKAFVKGLDALEGQSKDEFKKSFLEISPEQRTQLLSKLREETITATKAEQEALDKQNSDPDKAKSQTENAGFASILPKDKPKTEPRFFSIIRDLTLLGYFTSEIGATKAMAYVDIPGRYDGCVDLKPGQKVWA</sequence>
<protein>
    <submittedName>
        <fullName evidence="2">Twin-arginine translocation pathway signal protein</fullName>
    </submittedName>
</protein>
<dbReference type="RefSeq" id="WP_099439641.1">
    <property type="nucleotide sequence ID" value="NZ_CP024091.1"/>
</dbReference>
<dbReference type="OrthoDB" id="6385145at2"/>
<evidence type="ECO:0000256" key="1">
    <source>
        <dbReference type="SAM" id="MobiDB-lite"/>
    </source>
</evidence>
<dbReference type="AlphaFoldDB" id="A0A2D1U7Z8"/>
<evidence type="ECO:0000313" key="3">
    <source>
        <dbReference type="Proteomes" id="UP000223749"/>
    </source>
</evidence>
<dbReference type="KEGG" id="pgs:CPT03_15280"/>
<feature type="region of interest" description="Disordered" evidence="1">
    <location>
        <begin position="137"/>
        <end position="165"/>
    </location>
</feature>
<proteinExistence type="predicted"/>
<reference evidence="2 3" key="1">
    <citation type="submission" date="2017-10" db="EMBL/GenBank/DDBJ databases">
        <title>Whole genome of Pedobacter ginsengisoli T01R-27 isolated from tomato rhizosphere.</title>
        <authorList>
            <person name="Weon H.-Y."/>
            <person name="Lee S.A."/>
            <person name="Sang M.K."/>
            <person name="Song J."/>
        </authorList>
    </citation>
    <scope>NUCLEOTIDE SEQUENCE [LARGE SCALE GENOMIC DNA]</scope>
    <source>
        <strain evidence="2 3">T01R-27</strain>
    </source>
</reference>
<accession>A0A2D1U7Z8</accession>
<dbReference type="EMBL" id="CP024091">
    <property type="protein sequence ID" value="ATP57728.1"/>
    <property type="molecule type" value="Genomic_DNA"/>
</dbReference>
<name>A0A2D1U7Z8_9SPHI</name>